<evidence type="ECO:0000313" key="9">
    <source>
        <dbReference type="EMBL" id="GAM75235.1"/>
    </source>
</evidence>
<evidence type="ECO:0000256" key="6">
    <source>
        <dbReference type="ARBA" id="ARBA00023136"/>
    </source>
</evidence>
<evidence type="ECO:0000259" key="8">
    <source>
        <dbReference type="PROSITE" id="PS50850"/>
    </source>
</evidence>
<keyword evidence="5 7" id="KW-1133">Transmembrane helix</keyword>
<dbReference type="PANTHER" id="PTHR43266">
    <property type="entry name" value="MACROLIDE-EFFLUX PROTEIN"/>
    <property type="match status" value="1"/>
</dbReference>
<evidence type="ECO:0000256" key="1">
    <source>
        <dbReference type="ARBA" id="ARBA00004651"/>
    </source>
</evidence>
<protein>
    <submittedName>
        <fullName evidence="9">NreB protein</fullName>
    </submittedName>
</protein>
<evidence type="ECO:0000256" key="5">
    <source>
        <dbReference type="ARBA" id="ARBA00022989"/>
    </source>
</evidence>
<dbReference type="Pfam" id="PF07690">
    <property type="entry name" value="MFS_1"/>
    <property type="match status" value="1"/>
</dbReference>
<reference evidence="9 10" key="2">
    <citation type="submission" date="2015-01" db="EMBL/GenBank/DDBJ databases">
        <authorList>
            <consortium name="NBRP consortium"/>
            <person name="Sawabe T."/>
            <person name="Meirelles P."/>
            <person name="Feng G."/>
            <person name="Sayaka M."/>
            <person name="Hattori M."/>
            <person name="Ohkuma M."/>
        </authorList>
    </citation>
    <scope>NUCLEOTIDE SEQUENCE [LARGE SCALE GENOMIC DNA]</scope>
    <source>
        <strain evidence="10">JCM 19241</strain>
    </source>
</reference>
<sequence>MTVSSPSLSLWKNRNYLRLLLAQVISLAGTGISSVCLALLAYDLAKADASVVLSIAFALKMLAYIVLAPVFSVLSQRWPKRNALVLLDLIRACLIIGLPFVSEVWQVYVLMFLINTCSAAFTPLYQATLPQVLPDRDNYARALSNSRIAYDLEQILSPMLSAVLLSVMSFQYLFWIDAVTFFVSALLILHCLASTEDLSSQKVEKLNLRTLFDGLIGYLSQPSLRSLWFAYLATASASAMVIVNTVVYVHEILGGGSSETALACWL</sequence>
<dbReference type="Proteomes" id="UP000031666">
    <property type="component" value="Unassembled WGS sequence"/>
</dbReference>
<dbReference type="AlphaFoldDB" id="A0A0B8Q6F7"/>
<evidence type="ECO:0000313" key="10">
    <source>
        <dbReference type="Proteomes" id="UP000031666"/>
    </source>
</evidence>
<dbReference type="STRING" id="1481914.JCM19241_1578"/>
<accession>A0A0B8Q6F7</accession>
<dbReference type="GO" id="GO:0022857">
    <property type="term" value="F:transmembrane transporter activity"/>
    <property type="evidence" value="ECO:0007669"/>
    <property type="project" value="InterPro"/>
</dbReference>
<dbReference type="EMBL" id="BBSC01000003">
    <property type="protein sequence ID" value="GAM75235.1"/>
    <property type="molecule type" value="Genomic_DNA"/>
</dbReference>
<dbReference type="CDD" id="cd06173">
    <property type="entry name" value="MFS_MefA_like"/>
    <property type="match status" value="1"/>
</dbReference>
<reference evidence="9 10" key="1">
    <citation type="submission" date="2015-01" db="EMBL/GenBank/DDBJ databases">
        <title>Vibrio sp. C94 JCM 19241 whole genome shotgun sequence.</title>
        <authorList>
            <person name="Sawabe T."/>
            <person name="Meirelles P."/>
            <person name="Feng G."/>
            <person name="Sayaka M."/>
            <person name="Hattori M."/>
            <person name="Ohkuma M."/>
        </authorList>
    </citation>
    <scope>NUCLEOTIDE SEQUENCE [LARGE SCALE GENOMIC DNA]</scope>
    <source>
        <strain evidence="10">JCM 19241</strain>
    </source>
</reference>
<dbReference type="InterPro" id="IPR011701">
    <property type="entry name" value="MFS"/>
</dbReference>
<dbReference type="InterPro" id="IPR020846">
    <property type="entry name" value="MFS_dom"/>
</dbReference>
<dbReference type="InterPro" id="IPR036259">
    <property type="entry name" value="MFS_trans_sf"/>
</dbReference>
<keyword evidence="6 7" id="KW-0472">Membrane</keyword>
<comment type="subcellular location">
    <subcellularLocation>
        <location evidence="1">Cell membrane</location>
        <topology evidence="1">Multi-pass membrane protein</topology>
    </subcellularLocation>
</comment>
<evidence type="ECO:0000256" key="2">
    <source>
        <dbReference type="ARBA" id="ARBA00022448"/>
    </source>
</evidence>
<dbReference type="GO" id="GO:0005886">
    <property type="term" value="C:plasma membrane"/>
    <property type="evidence" value="ECO:0007669"/>
    <property type="project" value="UniProtKB-SubCell"/>
</dbReference>
<feature type="transmembrane region" description="Helical" evidence="7">
    <location>
        <begin position="173"/>
        <end position="193"/>
    </location>
</feature>
<dbReference type="Gene3D" id="1.20.1250.20">
    <property type="entry name" value="MFS general substrate transporter like domains"/>
    <property type="match status" value="1"/>
</dbReference>
<organism evidence="9 10">
    <name type="scientific">Vibrio ishigakensis</name>
    <dbReference type="NCBI Taxonomy" id="1481914"/>
    <lineage>
        <taxon>Bacteria</taxon>
        <taxon>Pseudomonadati</taxon>
        <taxon>Pseudomonadota</taxon>
        <taxon>Gammaproteobacteria</taxon>
        <taxon>Vibrionales</taxon>
        <taxon>Vibrionaceae</taxon>
        <taxon>Vibrio</taxon>
    </lineage>
</organism>
<keyword evidence="3" id="KW-1003">Cell membrane</keyword>
<dbReference type="SUPFAM" id="SSF103473">
    <property type="entry name" value="MFS general substrate transporter"/>
    <property type="match status" value="1"/>
</dbReference>
<dbReference type="PROSITE" id="PS50850">
    <property type="entry name" value="MFS"/>
    <property type="match status" value="1"/>
</dbReference>
<keyword evidence="2" id="KW-0813">Transport</keyword>
<gene>
    <name evidence="9" type="ORF">JCM19241_1578</name>
</gene>
<evidence type="ECO:0000256" key="4">
    <source>
        <dbReference type="ARBA" id="ARBA00022692"/>
    </source>
</evidence>
<evidence type="ECO:0000256" key="7">
    <source>
        <dbReference type="SAM" id="Phobius"/>
    </source>
</evidence>
<evidence type="ECO:0000256" key="3">
    <source>
        <dbReference type="ARBA" id="ARBA00022475"/>
    </source>
</evidence>
<feature type="transmembrane region" description="Helical" evidence="7">
    <location>
        <begin position="228"/>
        <end position="249"/>
    </location>
</feature>
<keyword evidence="4 7" id="KW-0812">Transmembrane</keyword>
<feature type="transmembrane region" description="Helical" evidence="7">
    <location>
        <begin position="20"/>
        <end position="45"/>
    </location>
</feature>
<name>A0A0B8Q6F7_9VIBR</name>
<dbReference type="PANTHER" id="PTHR43266:SF2">
    <property type="entry name" value="MAJOR FACILITATOR SUPERFAMILY (MFS) PROFILE DOMAIN-CONTAINING PROTEIN"/>
    <property type="match status" value="1"/>
</dbReference>
<proteinExistence type="predicted"/>
<feature type="transmembrane region" description="Helical" evidence="7">
    <location>
        <begin position="51"/>
        <end position="71"/>
    </location>
</feature>
<comment type="caution">
    <text evidence="9">The sequence shown here is derived from an EMBL/GenBank/DDBJ whole genome shotgun (WGS) entry which is preliminary data.</text>
</comment>
<feature type="domain" description="Major facilitator superfamily (MFS) profile" evidence="8">
    <location>
        <begin position="15"/>
        <end position="266"/>
    </location>
</feature>